<dbReference type="InterPro" id="IPR036582">
    <property type="entry name" value="Mao_N_sf"/>
</dbReference>
<dbReference type="PROSITE" id="PS51125">
    <property type="entry name" value="NHL"/>
    <property type="match status" value="3"/>
</dbReference>
<dbReference type="PANTHER" id="PTHR13833:SF71">
    <property type="entry name" value="NHL DOMAIN-CONTAINING PROTEIN"/>
    <property type="match status" value="1"/>
</dbReference>
<proteinExistence type="predicted"/>
<dbReference type="Gene3D" id="3.30.457.10">
    <property type="entry name" value="Copper amine oxidase-like, N-terminal domain"/>
    <property type="match status" value="1"/>
</dbReference>
<feature type="repeat" description="NHL" evidence="2">
    <location>
        <begin position="167"/>
        <end position="209"/>
    </location>
</feature>
<dbReference type="InterPro" id="IPR001258">
    <property type="entry name" value="NHL_repeat"/>
</dbReference>
<feature type="domain" description="Copper amine oxidase-like N-terminal" evidence="4">
    <location>
        <begin position="410"/>
        <end position="520"/>
    </location>
</feature>
<reference evidence="5 6" key="1">
    <citation type="journal article" date="2023" name="Genome Announc.">
        <title>Pan-Genome Analyses of the Genus Cohnella and Proposal of the Novel Species Cohnella silvisoli sp. nov., Isolated from Forest Soil.</title>
        <authorList>
            <person name="Wang C."/>
            <person name="Mao L."/>
            <person name="Bao G."/>
            <person name="Zhu H."/>
        </authorList>
    </citation>
    <scope>NUCLEOTIDE SEQUENCE [LARGE SCALE GENOMIC DNA]</scope>
    <source>
        <strain evidence="5 6">NL03-T5-1</strain>
    </source>
</reference>
<evidence type="ECO:0000256" key="3">
    <source>
        <dbReference type="SAM" id="SignalP"/>
    </source>
</evidence>
<dbReference type="Gene3D" id="2.120.10.30">
    <property type="entry name" value="TolB, C-terminal domain"/>
    <property type="match status" value="4"/>
</dbReference>
<evidence type="ECO:0000313" key="6">
    <source>
        <dbReference type="Proteomes" id="UP001493487"/>
    </source>
</evidence>
<dbReference type="Proteomes" id="UP001493487">
    <property type="component" value="Unassembled WGS sequence"/>
</dbReference>
<evidence type="ECO:0000259" key="4">
    <source>
        <dbReference type="Pfam" id="PF07833"/>
    </source>
</evidence>
<name>A0ABV1KP75_9BACL</name>
<dbReference type="InterPro" id="IPR011042">
    <property type="entry name" value="6-blade_b-propeller_TolB-like"/>
</dbReference>
<dbReference type="Pfam" id="PF07833">
    <property type="entry name" value="Cu_amine_oxidN1"/>
    <property type="match status" value="1"/>
</dbReference>
<organism evidence="5 6">
    <name type="scientific">Cohnella silvisoli</name>
    <dbReference type="NCBI Taxonomy" id="2873699"/>
    <lineage>
        <taxon>Bacteria</taxon>
        <taxon>Bacillati</taxon>
        <taxon>Bacillota</taxon>
        <taxon>Bacilli</taxon>
        <taxon>Bacillales</taxon>
        <taxon>Paenibacillaceae</taxon>
        <taxon>Cohnella</taxon>
    </lineage>
</organism>
<dbReference type="EMBL" id="JASKHM010000002">
    <property type="protein sequence ID" value="MEQ4481873.1"/>
    <property type="molecule type" value="Genomic_DNA"/>
</dbReference>
<evidence type="ECO:0000256" key="1">
    <source>
        <dbReference type="ARBA" id="ARBA00022737"/>
    </source>
</evidence>
<feature type="chain" id="PRO_5046789041" evidence="3">
    <location>
        <begin position="28"/>
        <end position="525"/>
    </location>
</feature>
<feature type="repeat" description="NHL" evidence="2">
    <location>
        <begin position="125"/>
        <end position="155"/>
    </location>
</feature>
<feature type="repeat" description="NHL" evidence="2">
    <location>
        <begin position="246"/>
        <end position="270"/>
    </location>
</feature>
<dbReference type="RefSeq" id="WP_232189361.1">
    <property type="nucleotide sequence ID" value="NZ_JAIOAP010000019.1"/>
</dbReference>
<evidence type="ECO:0000256" key="2">
    <source>
        <dbReference type="PROSITE-ProRule" id="PRU00504"/>
    </source>
</evidence>
<keyword evidence="3" id="KW-0732">Signal</keyword>
<gene>
    <name evidence="5" type="ORF">QJS35_05625</name>
</gene>
<dbReference type="SUPFAM" id="SSF55383">
    <property type="entry name" value="Copper amine oxidase, domain N"/>
    <property type="match status" value="1"/>
</dbReference>
<accession>A0ABV1KP75</accession>
<protein>
    <submittedName>
        <fullName evidence="5">Stalk domain-containing protein</fullName>
    </submittedName>
</protein>
<keyword evidence="1" id="KW-0677">Repeat</keyword>
<dbReference type="Pfam" id="PF01436">
    <property type="entry name" value="NHL"/>
    <property type="match status" value="3"/>
</dbReference>
<dbReference type="InterPro" id="IPR012854">
    <property type="entry name" value="Cu_amine_oxidase-like_N"/>
</dbReference>
<comment type="caution">
    <text evidence="5">The sequence shown here is derived from an EMBL/GenBank/DDBJ whole genome shotgun (WGS) entry which is preliminary data.</text>
</comment>
<feature type="signal peptide" evidence="3">
    <location>
        <begin position="1"/>
        <end position="27"/>
    </location>
</feature>
<keyword evidence="6" id="KW-1185">Reference proteome</keyword>
<evidence type="ECO:0000313" key="5">
    <source>
        <dbReference type="EMBL" id="MEQ4481873.1"/>
    </source>
</evidence>
<sequence>MTNRLRKVLLASLGLTLVLSIPAVAFAAPDTNWTKSTKLYEVRTWTGKSELGHGNGSLSEATFFHPRSAVALPDGRLLVSDTANHLIRTVSVDKVEAYTGLDLGEDDANVPIGGYNDEVLAKAAFELPSGLAIDAQGNVYVADTKNNAVRKISKDGAVTTLAGNGNLGQADGVGAKATFYEPSDVAVDSKGNVYVADTLNNVIRKITSDGTVTTVTAASTRSIEYFPGAVDTAGDFNDGKIATAKFNEPSGLAVDAKGNLYVSDRGNQRVRYIDFAADKVTTVAGGGDLGKQAPYVEGGYVDGTAAQSRLNAPEGLTFTADGSLIVADSLNHVIRIVKDGKVSTLAGVPTEFGKENGVSGSAQFNHPTDVTVLADGRLVIVDEFGNKVRVLQKYAKPADLPTGKGISVLFNGTLVKSDVPAQLKSNAVLLPVNSVGTALGFKVSFDSKTGAALLTKGEAVYTIPQGSKTITKSLKGKNETLTLNAATIVVNNRLFIPVRFFASENDLDIQWDAAAQIVVIRNKVF</sequence>
<dbReference type="PANTHER" id="PTHR13833">
    <property type="match status" value="1"/>
</dbReference>
<dbReference type="SUPFAM" id="SSF101898">
    <property type="entry name" value="NHL repeat"/>
    <property type="match status" value="1"/>
</dbReference>